<dbReference type="InterPro" id="IPR050121">
    <property type="entry name" value="Cytochrome_P450_monoxygenase"/>
</dbReference>
<evidence type="ECO:0000313" key="8">
    <source>
        <dbReference type="Proteomes" id="UP001271007"/>
    </source>
</evidence>
<proteinExistence type="inferred from homology"/>
<dbReference type="CDD" id="cd11060">
    <property type="entry name" value="CYP57A1-like"/>
    <property type="match status" value="1"/>
</dbReference>
<dbReference type="Proteomes" id="UP001271007">
    <property type="component" value="Unassembled WGS sequence"/>
</dbReference>
<comment type="cofactor">
    <cofactor evidence="1 4">
        <name>heme</name>
        <dbReference type="ChEBI" id="CHEBI:30413"/>
    </cofactor>
</comment>
<reference evidence="7" key="1">
    <citation type="submission" date="2023-04" db="EMBL/GenBank/DDBJ databases">
        <title>Black Yeasts Isolated from many extreme environments.</title>
        <authorList>
            <person name="Coleine C."/>
            <person name="Stajich J.E."/>
            <person name="Selbmann L."/>
        </authorList>
    </citation>
    <scope>NUCLEOTIDE SEQUENCE</scope>
    <source>
        <strain evidence="7">CCFEE 5312</strain>
    </source>
</reference>
<dbReference type="PANTHER" id="PTHR24305:SF85">
    <property type="entry name" value="P450, PUTATIVE (EUROFUNG)-RELATED"/>
    <property type="match status" value="1"/>
</dbReference>
<dbReference type="PANTHER" id="PTHR24305">
    <property type="entry name" value="CYTOCHROME P450"/>
    <property type="match status" value="1"/>
</dbReference>
<accession>A0AAJ0D7A5</accession>
<dbReference type="GO" id="GO:0004497">
    <property type="term" value="F:monooxygenase activity"/>
    <property type="evidence" value="ECO:0007669"/>
    <property type="project" value="UniProtKB-KW"/>
</dbReference>
<dbReference type="Gene3D" id="1.10.630.10">
    <property type="entry name" value="Cytochrome P450"/>
    <property type="match status" value="1"/>
</dbReference>
<keyword evidence="3 4" id="KW-0408">Iron</keyword>
<evidence type="ECO:0000256" key="5">
    <source>
        <dbReference type="RuleBase" id="RU000461"/>
    </source>
</evidence>
<dbReference type="InterPro" id="IPR017972">
    <property type="entry name" value="Cyt_P450_CS"/>
</dbReference>
<keyword evidence="6" id="KW-1133">Transmembrane helix</keyword>
<keyword evidence="6" id="KW-0472">Membrane</keyword>
<feature type="transmembrane region" description="Helical" evidence="6">
    <location>
        <begin position="12"/>
        <end position="31"/>
    </location>
</feature>
<dbReference type="EMBL" id="JAWDJX010000053">
    <property type="protein sequence ID" value="KAK3048085.1"/>
    <property type="molecule type" value="Genomic_DNA"/>
</dbReference>
<dbReference type="GO" id="GO:0005506">
    <property type="term" value="F:iron ion binding"/>
    <property type="evidence" value="ECO:0007669"/>
    <property type="project" value="InterPro"/>
</dbReference>
<dbReference type="PRINTS" id="PR00385">
    <property type="entry name" value="P450"/>
</dbReference>
<dbReference type="AlphaFoldDB" id="A0AAJ0D7A5"/>
<dbReference type="Pfam" id="PF00067">
    <property type="entry name" value="p450"/>
    <property type="match status" value="1"/>
</dbReference>
<evidence type="ECO:0000256" key="4">
    <source>
        <dbReference type="PIRSR" id="PIRSR602401-1"/>
    </source>
</evidence>
<dbReference type="InterPro" id="IPR036396">
    <property type="entry name" value="Cyt_P450_sf"/>
</dbReference>
<dbReference type="InterPro" id="IPR001128">
    <property type="entry name" value="Cyt_P450"/>
</dbReference>
<evidence type="ECO:0000256" key="6">
    <source>
        <dbReference type="SAM" id="Phobius"/>
    </source>
</evidence>
<feature type="binding site" description="axial binding residue" evidence="4">
    <location>
        <position position="460"/>
    </location>
    <ligand>
        <name>heme</name>
        <dbReference type="ChEBI" id="CHEBI:30413"/>
    </ligand>
    <ligandPart>
        <name>Fe</name>
        <dbReference type="ChEBI" id="CHEBI:18248"/>
    </ligandPart>
</feature>
<protein>
    <recommendedName>
        <fullName evidence="9">Cytochrome P450</fullName>
    </recommendedName>
</protein>
<dbReference type="GO" id="GO:0020037">
    <property type="term" value="F:heme binding"/>
    <property type="evidence" value="ECO:0007669"/>
    <property type="project" value="InterPro"/>
</dbReference>
<evidence type="ECO:0000256" key="2">
    <source>
        <dbReference type="ARBA" id="ARBA00022723"/>
    </source>
</evidence>
<evidence type="ECO:0000256" key="3">
    <source>
        <dbReference type="ARBA" id="ARBA00023004"/>
    </source>
</evidence>
<dbReference type="SUPFAM" id="SSF48264">
    <property type="entry name" value="Cytochrome P450"/>
    <property type="match status" value="1"/>
</dbReference>
<sequence>MPAFTPQTLLSLLTIRNLVLALVAYVLLSWAEQIIRYRFFSPLRDFPGPFWASVTRLWIAYHNLKEDECQVELALHKKHGPVLRITPTMLLVSDASKLPEVYTRNADKSKYYVTGSFGKTESLFNMQSHKVHAHYRKIAAGPYAFSNIKKMEPLVDTRMRAWMRKMEEKFVGTGEVFDFAPWAVFMAYDIISEIGFGAPIGFIEQGEDVGGLIRGFHEGLPAFGLMGRLWPFTYRVKNTRLGEKFLVAKPEDESGIGMLMRFRDKLLAQRRRDIEEGKAGDRLDLLQTFIDARDDDGNPLSDDYIKAEILLVLLAGADTTGTAFQGMIYHVMTNKDIYHRLVHEIETATRDGKIGGMPQYDEVQEACPFYVACVKETMRLNPSAPNIFPRTVGKVGMELEGKFVPEGTEITCNPWLVHRDPAVFGEDAEAFRPERWLEDEEQTKQLNKYNMAFGYGSRTCLGKDIAMMELYKGPLLFFRDFTPHLADEKKPGVWTVKGGVAFWRDMWMTLEKRSALTFYTIASGPLQFTRWRDEGVFKDAMLTGYSAMNAREILAFMLHAQ</sequence>
<comment type="caution">
    <text evidence="7">The sequence shown here is derived from an EMBL/GenBank/DDBJ whole genome shotgun (WGS) entry which is preliminary data.</text>
</comment>
<dbReference type="PRINTS" id="PR00463">
    <property type="entry name" value="EP450I"/>
</dbReference>
<keyword evidence="8" id="KW-1185">Reference proteome</keyword>
<dbReference type="InterPro" id="IPR002401">
    <property type="entry name" value="Cyt_P450_E_grp-I"/>
</dbReference>
<keyword evidence="5" id="KW-0560">Oxidoreductase</keyword>
<organism evidence="7 8">
    <name type="scientific">Extremus antarcticus</name>
    <dbReference type="NCBI Taxonomy" id="702011"/>
    <lineage>
        <taxon>Eukaryota</taxon>
        <taxon>Fungi</taxon>
        <taxon>Dikarya</taxon>
        <taxon>Ascomycota</taxon>
        <taxon>Pezizomycotina</taxon>
        <taxon>Dothideomycetes</taxon>
        <taxon>Dothideomycetidae</taxon>
        <taxon>Mycosphaerellales</taxon>
        <taxon>Extremaceae</taxon>
        <taxon>Extremus</taxon>
    </lineage>
</organism>
<keyword evidence="4 5" id="KW-0349">Heme</keyword>
<gene>
    <name evidence="7" type="ORF">LTR09_010601</name>
</gene>
<evidence type="ECO:0000313" key="7">
    <source>
        <dbReference type="EMBL" id="KAK3048085.1"/>
    </source>
</evidence>
<keyword evidence="5" id="KW-0503">Monooxygenase</keyword>
<comment type="similarity">
    <text evidence="5">Belongs to the cytochrome P450 family.</text>
</comment>
<evidence type="ECO:0000256" key="1">
    <source>
        <dbReference type="ARBA" id="ARBA00001971"/>
    </source>
</evidence>
<dbReference type="PROSITE" id="PS00086">
    <property type="entry name" value="CYTOCHROME_P450"/>
    <property type="match status" value="1"/>
</dbReference>
<dbReference type="GO" id="GO:0016705">
    <property type="term" value="F:oxidoreductase activity, acting on paired donors, with incorporation or reduction of molecular oxygen"/>
    <property type="evidence" value="ECO:0007669"/>
    <property type="project" value="InterPro"/>
</dbReference>
<evidence type="ECO:0008006" key="9">
    <source>
        <dbReference type="Google" id="ProtNLM"/>
    </source>
</evidence>
<name>A0AAJ0D7A5_9PEZI</name>
<keyword evidence="6" id="KW-0812">Transmembrane</keyword>
<keyword evidence="2 4" id="KW-0479">Metal-binding</keyword>